<feature type="compositionally biased region" description="Basic and acidic residues" evidence="2">
    <location>
        <begin position="884"/>
        <end position="895"/>
    </location>
</feature>
<organism evidence="4 5">
    <name type="scientific">Symbiodinium microadriaticum</name>
    <name type="common">Dinoflagellate</name>
    <name type="synonym">Zooxanthella microadriatica</name>
    <dbReference type="NCBI Taxonomy" id="2951"/>
    <lineage>
        <taxon>Eukaryota</taxon>
        <taxon>Sar</taxon>
        <taxon>Alveolata</taxon>
        <taxon>Dinophyceae</taxon>
        <taxon>Suessiales</taxon>
        <taxon>Symbiodiniaceae</taxon>
        <taxon>Symbiodinium</taxon>
    </lineage>
</organism>
<name>A0A1Q9CR43_SYMMI</name>
<sequence>MLRLTRALRLFAPHGLWVRSFGTNSPIYPAIEELRQLHKPGQLLRYALAHEADDLAVLELVLRRLGGLMREPRTSGKKAWTRKRLSSDGRFHVLMNTLSSRLDECNSRTLALLADAVVRLEVNSPEVSDLSQRIAEVATHRHNAISPQDLSILAVALAALRVRGPPTEQTAGHLGSAVAFVRSEAMRQLQDFRFGSCVHLLEAFLRWGVVDAELTNMVFARVEDILEEEVSTRDVEGLLQVLAKLGQPRVVILRKLCQLTFSSLWSFAPSQLVSVSHSPERPLQNARFEEEGGPRVNRHDAMALTVTNDLQTPIEVKLGEEEEEWKTVYPGRSCDVGVSEGAVPVCLEVRLIESPEVRGKCQATVGSLLRASLDFESFSREAKGRDRSEAREVTREGGRREEAQARTEAMIREATSKKRNADAWPTVRAVVILVGPPLALLVLCAAIPPESAVAAVLLASATVPLCCCLCILTVSFGAGERGKDEFNDFKFGKYVDSVRVGLKVAGLLALVVLAVLTIQHALSGFWWTAAIVWPVPLGAGMCLGVVLLMFNRRDLDHDQKKQREREHREAHGELRNRSIRFEGSVLRERGRPCVASWPGKYEGAWESLVSQGRNGQVSAAVVFLPQGTRDYGKHDSIPKREELPGTCWCVPLYGEPKAWGCRWFTKWRENIEEAVKYGAELEVYYFQNHVGKGKVESFESAGKENLQREKLNKKQEEFEASPQFKQMLDAGLGNLSQEPRGDGSSQYSREARRVFLASLSEEERQFLAASEGLGNSQKAEVAWLEKKGYEYWEVDVSTWLPAEGVERHVPASLENPVRVHGQQDDFPSVFAQYAADPEVLDPKEEVDVAWALCAMELSEKYRNVPKPARKRHRAPWGPGAAARKAAEKRHGEAKRLSNSLQHQQAARVLRSGPPGLDPPTLQAAVGPFLVDFFLEQSSLVIDLDLLSWPISRRVRHRLLRKLGYRTVLVSPWDLKNLRSDADLLGFLSHQVSRALQSVDKKSGSETQDQVPQAAVDARQSAPLAYMTTVSAAEVQRWQQHCEDQAAQVQDLKQQVAKSTAKLEEQSALLKAKDIEIQQCRKDLEAKTVFNFAADSPELRLRWTEDCQPLPGVPGSAKGAQQLKQSLAGRTQGPAELCVGPPPADWRVLLQLRLRAHAEPWEPALLRLTVPEVEVSSYLGLLWPVI</sequence>
<gene>
    <name evidence="4" type="ORF">AK812_SmicGene33613</name>
</gene>
<keyword evidence="3" id="KW-0812">Transmembrane</keyword>
<evidence type="ECO:0000313" key="5">
    <source>
        <dbReference type="Proteomes" id="UP000186817"/>
    </source>
</evidence>
<feature type="region of interest" description="Disordered" evidence="2">
    <location>
        <begin position="866"/>
        <end position="915"/>
    </location>
</feature>
<feature type="transmembrane region" description="Helical" evidence="3">
    <location>
        <begin position="427"/>
        <end position="448"/>
    </location>
</feature>
<feature type="coiled-coil region" evidence="1">
    <location>
        <begin position="1034"/>
        <end position="1068"/>
    </location>
</feature>
<feature type="transmembrane region" description="Helical" evidence="3">
    <location>
        <begin position="500"/>
        <end position="519"/>
    </location>
</feature>
<feature type="transmembrane region" description="Helical" evidence="3">
    <location>
        <begin position="454"/>
        <end position="479"/>
    </location>
</feature>
<proteinExistence type="predicted"/>
<keyword evidence="3" id="KW-0472">Membrane</keyword>
<protein>
    <recommendedName>
        <fullName evidence="6">RAP domain-containing protein</fullName>
    </recommendedName>
</protein>
<keyword evidence="3" id="KW-1133">Transmembrane helix</keyword>
<evidence type="ECO:0008006" key="6">
    <source>
        <dbReference type="Google" id="ProtNLM"/>
    </source>
</evidence>
<evidence type="ECO:0000256" key="3">
    <source>
        <dbReference type="SAM" id="Phobius"/>
    </source>
</evidence>
<evidence type="ECO:0000313" key="4">
    <source>
        <dbReference type="EMBL" id="OLP85396.1"/>
    </source>
</evidence>
<dbReference type="OrthoDB" id="429844at2759"/>
<evidence type="ECO:0000256" key="2">
    <source>
        <dbReference type="SAM" id="MobiDB-lite"/>
    </source>
</evidence>
<keyword evidence="5" id="KW-1185">Reference proteome</keyword>
<feature type="transmembrane region" description="Helical" evidence="3">
    <location>
        <begin position="525"/>
        <end position="550"/>
    </location>
</feature>
<feature type="region of interest" description="Disordered" evidence="2">
    <location>
        <begin position="384"/>
        <end position="406"/>
    </location>
</feature>
<evidence type="ECO:0000256" key="1">
    <source>
        <dbReference type="SAM" id="Coils"/>
    </source>
</evidence>
<dbReference type="EMBL" id="LSRX01000979">
    <property type="protein sequence ID" value="OLP85396.1"/>
    <property type="molecule type" value="Genomic_DNA"/>
</dbReference>
<keyword evidence="1" id="KW-0175">Coiled coil</keyword>
<accession>A0A1Q9CR43</accession>
<dbReference type="Proteomes" id="UP000186817">
    <property type="component" value="Unassembled WGS sequence"/>
</dbReference>
<comment type="caution">
    <text evidence="4">The sequence shown here is derived from an EMBL/GenBank/DDBJ whole genome shotgun (WGS) entry which is preliminary data.</text>
</comment>
<reference evidence="4 5" key="1">
    <citation type="submission" date="2016-02" db="EMBL/GenBank/DDBJ databases">
        <title>Genome analysis of coral dinoflagellate symbionts highlights evolutionary adaptations to a symbiotic lifestyle.</title>
        <authorList>
            <person name="Aranda M."/>
            <person name="Li Y."/>
            <person name="Liew Y.J."/>
            <person name="Baumgarten S."/>
            <person name="Simakov O."/>
            <person name="Wilson M."/>
            <person name="Piel J."/>
            <person name="Ashoor H."/>
            <person name="Bougouffa S."/>
            <person name="Bajic V.B."/>
            <person name="Ryu T."/>
            <person name="Ravasi T."/>
            <person name="Bayer T."/>
            <person name="Micklem G."/>
            <person name="Kim H."/>
            <person name="Bhak J."/>
            <person name="Lajeunesse T.C."/>
            <person name="Voolstra C.R."/>
        </authorList>
    </citation>
    <scope>NUCLEOTIDE SEQUENCE [LARGE SCALE GENOMIC DNA]</scope>
    <source>
        <strain evidence="4 5">CCMP2467</strain>
    </source>
</reference>
<dbReference type="AlphaFoldDB" id="A0A1Q9CR43"/>